<dbReference type="RefSeq" id="WP_378286657.1">
    <property type="nucleotide sequence ID" value="NZ_JBHSON010000059.1"/>
</dbReference>
<feature type="region of interest" description="Disordered" evidence="1">
    <location>
        <begin position="117"/>
        <end position="177"/>
    </location>
</feature>
<dbReference type="InterPro" id="IPR011990">
    <property type="entry name" value="TPR-like_helical_dom_sf"/>
</dbReference>
<dbReference type="Proteomes" id="UP001596074">
    <property type="component" value="Unassembled WGS sequence"/>
</dbReference>
<evidence type="ECO:0000313" key="3">
    <source>
        <dbReference type="Proteomes" id="UP001596074"/>
    </source>
</evidence>
<evidence type="ECO:0000313" key="2">
    <source>
        <dbReference type="EMBL" id="MFC5750855.1"/>
    </source>
</evidence>
<gene>
    <name evidence="2" type="ORF">ACFPZN_35000</name>
</gene>
<evidence type="ECO:0008006" key="4">
    <source>
        <dbReference type="Google" id="ProtNLM"/>
    </source>
</evidence>
<comment type="caution">
    <text evidence="2">The sequence shown here is derived from an EMBL/GenBank/DDBJ whole genome shotgun (WGS) entry which is preliminary data.</text>
</comment>
<protein>
    <recommendedName>
        <fullName evidence="4">Sel1 repeat family protein</fullName>
    </recommendedName>
</protein>
<dbReference type="Gene3D" id="1.25.40.10">
    <property type="entry name" value="Tetratricopeptide repeat domain"/>
    <property type="match status" value="1"/>
</dbReference>
<dbReference type="EMBL" id="JBHSON010000059">
    <property type="protein sequence ID" value="MFC5750855.1"/>
    <property type="molecule type" value="Genomic_DNA"/>
</dbReference>
<feature type="compositionally biased region" description="Low complexity" evidence="1">
    <location>
        <begin position="147"/>
        <end position="159"/>
    </location>
</feature>
<reference evidence="3" key="1">
    <citation type="journal article" date="2019" name="Int. J. Syst. Evol. Microbiol.">
        <title>The Global Catalogue of Microorganisms (GCM) 10K type strain sequencing project: providing services to taxonomists for standard genome sequencing and annotation.</title>
        <authorList>
            <consortium name="The Broad Institute Genomics Platform"/>
            <consortium name="The Broad Institute Genome Sequencing Center for Infectious Disease"/>
            <person name="Wu L."/>
            <person name="Ma J."/>
        </authorList>
    </citation>
    <scope>NUCLEOTIDE SEQUENCE [LARGE SCALE GENOMIC DNA]</scope>
    <source>
        <strain evidence="3">KCTC 42087</strain>
    </source>
</reference>
<name>A0ABW1ABZ8_9ACTN</name>
<keyword evidence="3" id="KW-1185">Reference proteome</keyword>
<accession>A0ABW1ABZ8</accession>
<sequence length="369" mass="40274">MSDERPWSPEALQEFIRILEDFRRACGRPSLRKMERLSEQVAETQRRAGRDLPSLSLATLSNVLNGRRSGPPDWRWVATFVLTCQRYAVKAGLIPADPGESTLPQWNAMLQEVYLSPPDGDTGNGRARVEGRHTRPFPGLPAPGDPPDAGGPSLPLAAPVHVPDPDQPSVRNGAPPARPVPVALDGRALQAMSEELMQDYVGDPEGTPTLTEQRMLTLFGRHGVRLVRAAESGDPESCFELGVLLCLEERPQESLAWLMQAESRGHGAATALIESLVPATAATEHAYLLGRRALADGDLQAAQVYLERAARRRHVRAAFELGAALPHDRDQAVYWFSRAADLGHDLARWWAGTLAGRDPSGPRARLATD</sequence>
<dbReference type="SUPFAM" id="SSF81901">
    <property type="entry name" value="HCP-like"/>
    <property type="match status" value="1"/>
</dbReference>
<proteinExistence type="predicted"/>
<evidence type="ECO:0000256" key="1">
    <source>
        <dbReference type="SAM" id="MobiDB-lite"/>
    </source>
</evidence>
<organism evidence="2 3">
    <name type="scientific">Actinomadura rugatobispora</name>
    <dbReference type="NCBI Taxonomy" id="1994"/>
    <lineage>
        <taxon>Bacteria</taxon>
        <taxon>Bacillati</taxon>
        <taxon>Actinomycetota</taxon>
        <taxon>Actinomycetes</taxon>
        <taxon>Streptosporangiales</taxon>
        <taxon>Thermomonosporaceae</taxon>
        <taxon>Actinomadura</taxon>
    </lineage>
</organism>